<dbReference type="InterPro" id="IPR002182">
    <property type="entry name" value="NB-ARC"/>
</dbReference>
<dbReference type="InterPro" id="IPR027417">
    <property type="entry name" value="P-loop_NTPase"/>
</dbReference>
<dbReference type="PRINTS" id="PR00364">
    <property type="entry name" value="DISEASERSIST"/>
</dbReference>
<feature type="region of interest" description="Disordered" evidence="3">
    <location>
        <begin position="878"/>
        <end position="910"/>
    </location>
</feature>
<keyword evidence="6" id="KW-1185">Reference proteome</keyword>
<dbReference type="InterPro" id="IPR003591">
    <property type="entry name" value="Leu-rich_rpt_typical-subtyp"/>
</dbReference>
<evidence type="ECO:0000256" key="1">
    <source>
        <dbReference type="ARBA" id="ARBA00022614"/>
    </source>
</evidence>
<dbReference type="AlphaFoldDB" id="A0A087GNV9"/>
<dbReference type="Pfam" id="PF00931">
    <property type="entry name" value="NB-ARC"/>
    <property type="match status" value="1"/>
</dbReference>
<dbReference type="PANTHER" id="PTHR47186">
    <property type="entry name" value="LEUCINE-RICH REPEAT-CONTAINING PROTEIN 57"/>
    <property type="match status" value="1"/>
</dbReference>
<dbReference type="Proteomes" id="UP000029120">
    <property type="component" value="Chromosome 6"/>
</dbReference>
<keyword evidence="1" id="KW-0433">Leucine-rich repeat</keyword>
<dbReference type="OMA" id="LMSCIAR"/>
<evidence type="ECO:0000259" key="4">
    <source>
        <dbReference type="Pfam" id="PF00931"/>
    </source>
</evidence>
<organism evidence="5 6">
    <name type="scientific">Arabis alpina</name>
    <name type="common">Alpine rock-cress</name>
    <dbReference type="NCBI Taxonomy" id="50452"/>
    <lineage>
        <taxon>Eukaryota</taxon>
        <taxon>Viridiplantae</taxon>
        <taxon>Streptophyta</taxon>
        <taxon>Embryophyta</taxon>
        <taxon>Tracheophyta</taxon>
        <taxon>Spermatophyta</taxon>
        <taxon>Magnoliopsida</taxon>
        <taxon>eudicotyledons</taxon>
        <taxon>Gunneridae</taxon>
        <taxon>Pentapetalae</taxon>
        <taxon>rosids</taxon>
        <taxon>malvids</taxon>
        <taxon>Brassicales</taxon>
        <taxon>Brassicaceae</taxon>
        <taxon>Arabideae</taxon>
        <taxon>Arabis</taxon>
    </lineage>
</organism>
<feature type="compositionally biased region" description="Basic and acidic residues" evidence="3">
    <location>
        <begin position="170"/>
        <end position="182"/>
    </location>
</feature>
<evidence type="ECO:0000313" key="5">
    <source>
        <dbReference type="EMBL" id="KFK31561.1"/>
    </source>
</evidence>
<dbReference type="SUPFAM" id="SSF52058">
    <property type="entry name" value="L domain-like"/>
    <property type="match status" value="1"/>
</dbReference>
<accession>A0A087GNV9</accession>
<gene>
    <name evidence="5" type="ordered locus">AALP_Aa6g127900</name>
</gene>
<keyword evidence="2" id="KW-0677">Repeat</keyword>
<sequence>MDSHRKAYAEILETFQTNDRVILVGEAGLGKTWMAREICEYATNSKEGSFYIALWLNLNKELDETSLYENIASQLSLFPQNEWSDEDDSDEDNNEDTERKNQDLMRLKDQIQKKLERKKLKSNGKKYVLLVLDGEGSVTTEKKVVKDLYLQKFLVRGKDIPLKILLTRRKGEKDATNSDGEIKSYATDENESQNESDGEIPPLAIYESHTQSDGEILSHAMDEPLALPDSDRKMDLPAMDKTDVLRNTLTEEYLRDLLKSMVKGDVLESLKCICGNDIGFLTHCIVEMSMHLPAAIVVLAKSLNCIAGKPPFRLSPKEKDILKFAVRSSFPSVPVFDCVDDDDHTRATSTCNPILRLAYELLETDDTIKTATIDCFWHSLSFYESCGTVYYQELIAHWILEGYFDPVRSVTKAYEDGHAILMELINRGFLKIQEDNVVMPEVAMKNLTDLRRRGLLGRSRIGLAKVCGTDMAKRFGKITHGDDMIEAMRATRKGEKITTVLVSGDRLRRVTPEKYFTKLGDLEVLGLFKPTLDPFVPDLLKGAENRAPLKTLFKLRVLVIRDCDLLNCIEELKALQELQALEVSGASSLKKISGDFFTALPKLQSLHLSGLQIESSPHSISRLTELHCLIIKDCPFLKDLPDIQELVKLEVVDISGARGLQTCFDNTPGDKKNHSKNKNFYHLTKLQLLDFSESQIERLPIFQDSAVPEKLHSVTRLLLRDCSKLRRLPSLKPLSGLQILDLSGTSSLVKILEVCFENKKELRSLNLSGTNLSELPTTIEELSNLNVLLLKNCTNLEAIPNITPLANLEVIDVSGSTKLNKIDVSFEEMHYLREVNLSGTKARPPELPKTSKFHDLKLITLADGTCIVGKDWDEVKAKMPSERSEDARSSVESQEISENESEVASSSGGVVRSEIQPIATRTTDCTEKGHVTKERLLQVPLKKIYKKTLSHFNFALQLENREIMEINETNEVDEEALATAEFAFFVECSSTRFISIFNKTKSVKGCWLRMCTDIKDLFSGVDVERLGSLETLSITNLPLLETISCGGSFTNLKDLSIECCPNIITLFREASELPSSLKDLHVEYCEKLVEVSEGVKLSTFTNLKVKNCPKFKENSAGSDWITVDHSETSK</sequence>
<feature type="region of interest" description="Disordered" evidence="3">
    <location>
        <begin position="170"/>
        <end position="200"/>
    </location>
</feature>
<feature type="domain" description="NB-ARC" evidence="4">
    <location>
        <begin position="17"/>
        <end position="119"/>
    </location>
</feature>
<name>A0A087GNV9_ARAAL</name>
<dbReference type="Gene3D" id="3.80.10.10">
    <property type="entry name" value="Ribonuclease Inhibitor"/>
    <property type="match status" value="3"/>
</dbReference>
<feature type="region of interest" description="Disordered" evidence="3">
    <location>
        <begin position="81"/>
        <end position="104"/>
    </location>
</feature>
<dbReference type="PANTHER" id="PTHR47186:SF3">
    <property type="entry name" value="OS09G0267800 PROTEIN"/>
    <property type="match status" value="1"/>
</dbReference>
<evidence type="ECO:0000256" key="2">
    <source>
        <dbReference type="ARBA" id="ARBA00022737"/>
    </source>
</evidence>
<dbReference type="InterPro" id="IPR032675">
    <property type="entry name" value="LRR_dom_sf"/>
</dbReference>
<dbReference type="SMART" id="SM00369">
    <property type="entry name" value="LRR_TYP"/>
    <property type="match status" value="3"/>
</dbReference>
<dbReference type="Gene3D" id="3.40.50.300">
    <property type="entry name" value="P-loop containing nucleotide triphosphate hydrolases"/>
    <property type="match status" value="1"/>
</dbReference>
<proteinExistence type="predicted"/>
<dbReference type="OrthoDB" id="839379at2759"/>
<feature type="compositionally biased region" description="Basic and acidic residues" evidence="3">
    <location>
        <begin position="878"/>
        <end position="889"/>
    </location>
</feature>
<evidence type="ECO:0000256" key="3">
    <source>
        <dbReference type="SAM" id="MobiDB-lite"/>
    </source>
</evidence>
<feature type="compositionally biased region" description="Acidic residues" evidence="3">
    <location>
        <begin position="83"/>
        <end position="95"/>
    </location>
</feature>
<dbReference type="SUPFAM" id="SSF52540">
    <property type="entry name" value="P-loop containing nucleoside triphosphate hydrolases"/>
    <property type="match status" value="1"/>
</dbReference>
<dbReference type="Gramene" id="KFK31561">
    <property type="protein sequence ID" value="KFK31561"/>
    <property type="gene ID" value="AALP_AA6G127900"/>
</dbReference>
<feature type="compositionally biased region" description="Acidic residues" evidence="3">
    <location>
        <begin position="188"/>
        <end position="198"/>
    </location>
</feature>
<evidence type="ECO:0000313" key="6">
    <source>
        <dbReference type="Proteomes" id="UP000029120"/>
    </source>
</evidence>
<dbReference type="GO" id="GO:0043531">
    <property type="term" value="F:ADP binding"/>
    <property type="evidence" value="ECO:0007669"/>
    <property type="project" value="InterPro"/>
</dbReference>
<reference evidence="6" key="1">
    <citation type="journal article" date="2015" name="Nat. Plants">
        <title>Genome expansion of Arabis alpina linked with retrotransposition and reduced symmetric DNA methylation.</title>
        <authorList>
            <person name="Willing E.M."/>
            <person name="Rawat V."/>
            <person name="Mandakova T."/>
            <person name="Maumus F."/>
            <person name="James G.V."/>
            <person name="Nordstroem K.J."/>
            <person name="Becker C."/>
            <person name="Warthmann N."/>
            <person name="Chica C."/>
            <person name="Szarzynska B."/>
            <person name="Zytnicki M."/>
            <person name="Albani M.C."/>
            <person name="Kiefer C."/>
            <person name="Bergonzi S."/>
            <person name="Castaings L."/>
            <person name="Mateos J.L."/>
            <person name="Berns M.C."/>
            <person name="Bujdoso N."/>
            <person name="Piofczyk T."/>
            <person name="de Lorenzo L."/>
            <person name="Barrero-Sicilia C."/>
            <person name="Mateos I."/>
            <person name="Piednoel M."/>
            <person name="Hagmann J."/>
            <person name="Chen-Min-Tao R."/>
            <person name="Iglesias-Fernandez R."/>
            <person name="Schuster S.C."/>
            <person name="Alonso-Blanco C."/>
            <person name="Roudier F."/>
            <person name="Carbonero P."/>
            <person name="Paz-Ares J."/>
            <person name="Davis S.J."/>
            <person name="Pecinka A."/>
            <person name="Quesneville H."/>
            <person name="Colot V."/>
            <person name="Lysak M.A."/>
            <person name="Weigel D."/>
            <person name="Coupland G."/>
            <person name="Schneeberger K."/>
        </authorList>
    </citation>
    <scope>NUCLEOTIDE SEQUENCE [LARGE SCALE GENOMIC DNA]</scope>
    <source>
        <strain evidence="6">cv. Pajares</strain>
    </source>
</reference>
<dbReference type="EMBL" id="CM002874">
    <property type="protein sequence ID" value="KFK31561.1"/>
    <property type="molecule type" value="Genomic_DNA"/>
</dbReference>
<protein>
    <recommendedName>
        <fullName evidence="4">NB-ARC domain-containing protein</fullName>
    </recommendedName>
</protein>